<dbReference type="EMBL" id="PFEF01000009">
    <property type="protein sequence ID" value="PJE64166.1"/>
    <property type="molecule type" value="Genomic_DNA"/>
</dbReference>
<dbReference type="InterPro" id="IPR036439">
    <property type="entry name" value="Dockerin_dom_sf"/>
</dbReference>
<dbReference type="AlphaFoldDB" id="A0A2M8KW69"/>
<evidence type="ECO:0000313" key="3">
    <source>
        <dbReference type="Proteomes" id="UP000229098"/>
    </source>
</evidence>
<evidence type="ECO:0000313" key="2">
    <source>
        <dbReference type="EMBL" id="PJE64166.1"/>
    </source>
</evidence>
<dbReference type="GO" id="GO:0000272">
    <property type="term" value="P:polysaccharide catabolic process"/>
    <property type="evidence" value="ECO:0007669"/>
    <property type="project" value="InterPro"/>
</dbReference>
<reference evidence="3" key="1">
    <citation type="submission" date="2017-09" db="EMBL/GenBank/DDBJ databases">
        <title>Depth-based differentiation of microbial function through sediment-hosted aquifers and enrichment of novel symbionts in the deep terrestrial subsurface.</title>
        <authorList>
            <person name="Probst A.J."/>
            <person name="Ladd B."/>
            <person name="Jarett J.K."/>
            <person name="Geller-Mcgrath D.E."/>
            <person name="Sieber C.M.K."/>
            <person name="Emerson J.B."/>
            <person name="Anantharaman K."/>
            <person name="Thomas B.C."/>
            <person name="Malmstrom R."/>
            <person name="Stieglmeier M."/>
            <person name="Klingl A."/>
            <person name="Woyke T."/>
            <person name="Ryan C.M."/>
            <person name="Banfield J.F."/>
        </authorList>
    </citation>
    <scope>NUCLEOTIDE SEQUENCE [LARGE SCALE GENOMIC DNA]</scope>
</reference>
<dbReference type="InterPro" id="IPR029058">
    <property type="entry name" value="AB_hydrolase_fold"/>
</dbReference>
<comment type="caution">
    <text evidence="2">The sequence shown here is derived from an EMBL/GenBank/DDBJ whole genome shotgun (WGS) entry which is preliminary data.</text>
</comment>
<protein>
    <recommendedName>
        <fullName evidence="4">Dockerin domain-containing protein</fullName>
    </recommendedName>
</protein>
<gene>
    <name evidence="2" type="ORF">COU90_04145</name>
</gene>
<organism evidence="2 3">
    <name type="scientific">Candidatus Ryanbacteria bacterium CG10_big_fil_rev_8_21_14_0_10_43_42</name>
    <dbReference type="NCBI Taxonomy" id="1974864"/>
    <lineage>
        <taxon>Bacteria</taxon>
        <taxon>Candidatus Ryaniibacteriota</taxon>
    </lineage>
</organism>
<dbReference type="Gene3D" id="3.40.50.1820">
    <property type="entry name" value="alpha/beta hydrolase"/>
    <property type="match status" value="1"/>
</dbReference>
<accession>A0A2M8KW69</accession>
<sequence length="402" mass="44812">MKKSAFLFVFLSHLPMYAQEDRLQLKILSHNSRQWENLHENIPLFDESAATCLITHGWTLFFNEQLNGWMLDIARDISTRTDKSGNILAWEWIEEADGSNNGENESAREQAVLLADALKTSVPIGYDKAMHFMGHSLGTILVTHAARELVDPVNSLQRVIRVHQITLWDPLDTIILVDLAPIVSILRRNMVYVDLYRGITSVNDNRANLIVNVPGVSHSVYNWYATTITGENTPVVIYPKQCINDNILSGSLGFENSVFLAGSENPYERMIHFPECDNTESMLFASKISICQADTGDEVFGIDERRHCGNATELEFVRGDSNTDGDFNLSDTIRLLDVLFRGGDPLTCADAADANDDGLLDISDAVFILLVLFSDNEMPLPFPDAGPDPTDDPLGCENYTVP</sequence>
<feature type="region of interest" description="Disordered" evidence="1">
    <location>
        <begin position="382"/>
        <end position="402"/>
    </location>
</feature>
<dbReference type="Gene3D" id="1.10.1330.10">
    <property type="entry name" value="Dockerin domain"/>
    <property type="match status" value="1"/>
</dbReference>
<proteinExistence type="predicted"/>
<evidence type="ECO:0000256" key="1">
    <source>
        <dbReference type="SAM" id="MobiDB-lite"/>
    </source>
</evidence>
<dbReference type="Proteomes" id="UP000229098">
    <property type="component" value="Unassembled WGS sequence"/>
</dbReference>
<name>A0A2M8KW69_9BACT</name>
<dbReference type="SUPFAM" id="SSF53474">
    <property type="entry name" value="alpha/beta-Hydrolases"/>
    <property type="match status" value="1"/>
</dbReference>
<evidence type="ECO:0008006" key="4">
    <source>
        <dbReference type="Google" id="ProtNLM"/>
    </source>
</evidence>
<dbReference type="SUPFAM" id="SSF63446">
    <property type="entry name" value="Type I dockerin domain"/>
    <property type="match status" value="1"/>
</dbReference>